<proteinExistence type="predicted"/>
<evidence type="ECO:0000313" key="2">
    <source>
        <dbReference type="Proteomes" id="UP000663873"/>
    </source>
</evidence>
<reference evidence="1" key="1">
    <citation type="submission" date="2021-02" db="EMBL/GenBank/DDBJ databases">
        <authorList>
            <person name="Nowell W R."/>
        </authorList>
    </citation>
    <scope>NUCLEOTIDE SEQUENCE</scope>
</reference>
<protein>
    <submittedName>
        <fullName evidence="1">Uncharacterized protein</fullName>
    </submittedName>
</protein>
<sequence>MNKINEDDRTLVRPKRPSSFGLELQIMDTDSDDKTLVIDLCTPDVDIGDIETASENENITLTSKTLIERFPSLGNQLPILPCYPTNDKYTHGDPLLPNISPHRLTRTELARRQLGTFTSEFDFITKGSTIPSFLYEKYQMFYVDLLARLKVDIAILDYNYLRLNNYMKLLLFERMRIFNISLDNISKIDEKEYPLALEFFLQFDVDMFYMKTCSLRYARPRTLNEGLFCLQEPEARYELSACGNCALCYPQYDRTYRVKKSIVDFSQAHQHTFLNGYHAILNCSASCHTYNIIYALTCPCGNVDYIGETMYSLHDRLIKHREHGNRVMVEFLIGQENVIRDLPRGKSNEVSSKDHMKLYQHSVRCTVAMQIFLDANQQYWRFVPMTIEESERPEQRSVQGISFTDELTWNLRQMEDCTIYVESVPKPSTGYIFSNRQIGLQLSYFNKKRDKDLPNQAIDLYNATIVAVLPETCSEMLRLTVESLFITHAETKLNTIGNILNKNSTGNTYPLNSPWLSRGDEWYQGLLRRPQPKNYLDISFEMSSTSASVSTAAIVPSSVSSSNTGQQLISSPSTQPRVCRCPYQELCHLESIWTDTNLNGIQYSEQHQTTVQTAQSANQLQHLHVNSDNNPIERAVAINNVSPHPLWVHHEMLAENGLIDRFKEVINDFIQRPGRQYAYDANMRWSIEHCNEIRFSVAISIKEPTDIVAQSRHATVSLQNHTSNHHHQAVNVCEESLNDVLRIELHEAVRD</sequence>
<evidence type="ECO:0000313" key="1">
    <source>
        <dbReference type="EMBL" id="CAF4375167.1"/>
    </source>
</evidence>
<name>A0A820MJG6_9BILA</name>
<dbReference type="EMBL" id="CAJOBP010002807">
    <property type="protein sequence ID" value="CAF4375167.1"/>
    <property type="molecule type" value="Genomic_DNA"/>
</dbReference>
<keyword evidence="2" id="KW-1185">Reference proteome</keyword>
<gene>
    <name evidence="1" type="ORF">UJA718_LOCUS17359</name>
</gene>
<accession>A0A820MJG6</accession>
<dbReference type="Proteomes" id="UP000663873">
    <property type="component" value="Unassembled WGS sequence"/>
</dbReference>
<dbReference type="AlphaFoldDB" id="A0A820MJG6"/>
<comment type="caution">
    <text evidence="1">The sequence shown here is derived from an EMBL/GenBank/DDBJ whole genome shotgun (WGS) entry which is preliminary data.</text>
</comment>
<organism evidence="1 2">
    <name type="scientific">Rotaria socialis</name>
    <dbReference type="NCBI Taxonomy" id="392032"/>
    <lineage>
        <taxon>Eukaryota</taxon>
        <taxon>Metazoa</taxon>
        <taxon>Spiralia</taxon>
        <taxon>Gnathifera</taxon>
        <taxon>Rotifera</taxon>
        <taxon>Eurotatoria</taxon>
        <taxon>Bdelloidea</taxon>
        <taxon>Philodinida</taxon>
        <taxon>Philodinidae</taxon>
        <taxon>Rotaria</taxon>
    </lineage>
</organism>